<dbReference type="GO" id="GO:0016702">
    <property type="term" value="F:oxidoreductase activity, acting on single donors with incorporation of molecular oxygen, incorporation of two atoms of oxygen"/>
    <property type="evidence" value="ECO:0007669"/>
    <property type="project" value="UniProtKB-ARBA"/>
</dbReference>
<dbReference type="EMBL" id="SOZI01000063">
    <property type="protein sequence ID" value="TNY20592.1"/>
    <property type="molecule type" value="Genomic_DNA"/>
</dbReference>
<dbReference type="STRING" id="5288.A0A5C5FWL5"/>
<evidence type="ECO:0000256" key="3">
    <source>
        <dbReference type="ARBA" id="ARBA00022723"/>
    </source>
</evidence>
<dbReference type="PANTHER" id="PTHR30096">
    <property type="entry name" value="4,5-DOPA DIOXYGENASE EXTRADIOL-LIKE PROTEIN"/>
    <property type="match status" value="1"/>
</dbReference>
<name>A0A5C5FWL5_9BASI</name>
<evidence type="ECO:0000256" key="1">
    <source>
        <dbReference type="ARBA" id="ARBA00001947"/>
    </source>
</evidence>
<dbReference type="Pfam" id="PF02900">
    <property type="entry name" value="LigB"/>
    <property type="match status" value="1"/>
</dbReference>
<dbReference type="Gene3D" id="3.40.830.10">
    <property type="entry name" value="LigB-like"/>
    <property type="match status" value="1"/>
</dbReference>
<comment type="caution">
    <text evidence="8">The sequence shown here is derived from an EMBL/GenBank/DDBJ whole genome shotgun (WGS) entry which is preliminary data.</text>
</comment>
<comment type="similarity">
    <text evidence="2">Belongs to the DODA-type extradiol aromatic ring-opening dioxygenase family.</text>
</comment>
<dbReference type="AlphaFoldDB" id="A0A5C5FWL5"/>
<keyword evidence="5" id="KW-0560">Oxidoreductase</keyword>
<evidence type="ECO:0000256" key="4">
    <source>
        <dbReference type="ARBA" id="ARBA00022833"/>
    </source>
</evidence>
<gene>
    <name evidence="8" type="ORF">DMC30DRAFT_352127</name>
</gene>
<dbReference type="SUPFAM" id="SSF53213">
    <property type="entry name" value="LigB-like"/>
    <property type="match status" value="1"/>
</dbReference>
<evidence type="ECO:0000256" key="5">
    <source>
        <dbReference type="ARBA" id="ARBA00023002"/>
    </source>
</evidence>
<dbReference type="Proteomes" id="UP000311382">
    <property type="component" value="Unassembled WGS sequence"/>
</dbReference>
<proteinExistence type="inferred from homology"/>
<protein>
    <submittedName>
        <fullName evidence="8">Extradiol aromatic ring-opening dioxygenase</fullName>
    </submittedName>
</protein>
<keyword evidence="3" id="KW-0479">Metal-binding</keyword>
<reference evidence="8 9" key="1">
    <citation type="submission" date="2019-03" db="EMBL/GenBank/DDBJ databases">
        <title>Rhodosporidium diobovatum UCD-FST 08-225 genome sequencing, assembly, and annotation.</title>
        <authorList>
            <person name="Fakankun I.U."/>
            <person name="Fristensky B."/>
            <person name="Levin D.B."/>
        </authorList>
    </citation>
    <scope>NUCLEOTIDE SEQUENCE [LARGE SCALE GENOMIC DNA]</scope>
    <source>
        <strain evidence="8 9">UCD-FST 08-225</strain>
    </source>
</reference>
<feature type="compositionally biased region" description="Polar residues" evidence="6">
    <location>
        <begin position="1"/>
        <end position="11"/>
    </location>
</feature>
<keyword evidence="8" id="KW-0223">Dioxygenase</keyword>
<feature type="domain" description="Extradiol ring-cleavage dioxygenase class III enzyme subunit B" evidence="7">
    <location>
        <begin position="77"/>
        <end position="314"/>
    </location>
</feature>
<evidence type="ECO:0000259" key="7">
    <source>
        <dbReference type="Pfam" id="PF02900"/>
    </source>
</evidence>
<dbReference type="PANTHER" id="PTHR30096:SF0">
    <property type="entry name" value="4,5-DOPA DIOXYGENASE EXTRADIOL-LIKE PROTEIN"/>
    <property type="match status" value="1"/>
</dbReference>
<accession>A0A5C5FWL5</accession>
<sequence>MASTTSHTSNGDGAEVNDTPAQWRAELDALPSLEELGGRIPSVFLAHGQPMLITPPRLAAQRGGPLAKIQGPDGLLVQFLRDLGPHLLDKYGPRAIVVVSAHWETPGGGVTTEYGDENPLLMDYFGFPEELYQVEFKSRGDRQVAERVVELLRGAGIESARLTSKLEARGEDGRGFQGPGLDHGVFVPFIHMFSGAAPIPVIQVSIPTDLRPETQFALGAALAPLRSEGVLVVAGGLTVHTFRDFSAFSPETAKPQYRAWEKSIVDAVAVEEPEARRQALFNLVHHPSFRAAHPREEHFVPIYVAHGAAGSGPEGAAQGARMVCGLWGAKTVVFGV</sequence>
<keyword evidence="9" id="KW-1185">Reference proteome</keyword>
<dbReference type="OrthoDB" id="7396853at2759"/>
<feature type="region of interest" description="Disordered" evidence="6">
    <location>
        <begin position="1"/>
        <end position="21"/>
    </location>
</feature>
<keyword evidence="4" id="KW-0862">Zinc</keyword>
<dbReference type="InterPro" id="IPR014436">
    <property type="entry name" value="Extradiol_dOase_DODA"/>
</dbReference>
<evidence type="ECO:0000313" key="9">
    <source>
        <dbReference type="Proteomes" id="UP000311382"/>
    </source>
</evidence>
<evidence type="ECO:0000256" key="6">
    <source>
        <dbReference type="SAM" id="MobiDB-lite"/>
    </source>
</evidence>
<dbReference type="GO" id="GO:0008270">
    <property type="term" value="F:zinc ion binding"/>
    <property type="evidence" value="ECO:0007669"/>
    <property type="project" value="InterPro"/>
</dbReference>
<organism evidence="8 9">
    <name type="scientific">Rhodotorula diobovata</name>
    <dbReference type="NCBI Taxonomy" id="5288"/>
    <lineage>
        <taxon>Eukaryota</taxon>
        <taxon>Fungi</taxon>
        <taxon>Dikarya</taxon>
        <taxon>Basidiomycota</taxon>
        <taxon>Pucciniomycotina</taxon>
        <taxon>Microbotryomycetes</taxon>
        <taxon>Sporidiobolales</taxon>
        <taxon>Sporidiobolaceae</taxon>
        <taxon>Rhodotorula</taxon>
    </lineage>
</organism>
<dbReference type="CDD" id="cd07363">
    <property type="entry name" value="45_DOPA_Dioxygenase"/>
    <property type="match status" value="1"/>
</dbReference>
<evidence type="ECO:0000256" key="2">
    <source>
        <dbReference type="ARBA" id="ARBA00007581"/>
    </source>
</evidence>
<evidence type="ECO:0000313" key="8">
    <source>
        <dbReference type="EMBL" id="TNY20592.1"/>
    </source>
</evidence>
<dbReference type="InterPro" id="IPR004183">
    <property type="entry name" value="Xdiol_dOase_suB"/>
</dbReference>
<dbReference type="GO" id="GO:0008198">
    <property type="term" value="F:ferrous iron binding"/>
    <property type="evidence" value="ECO:0007669"/>
    <property type="project" value="InterPro"/>
</dbReference>
<comment type="cofactor">
    <cofactor evidence="1">
        <name>Zn(2+)</name>
        <dbReference type="ChEBI" id="CHEBI:29105"/>
    </cofactor>
</comment>